<sequence>MTSQNGDLAILKTVSLTSALERELERLIVNGELAPGERLNEIQLATRFGTSRGPLREAMRSLEAKGFVTVIRNRGVFVRQLTEDEAREIYEVRGTLFGLAARLVCERMTEKLLANLTAQVDAMQVAADANDFDAYYPLNLKFHATIMEAAQNETMHAEYRRLVSKLHLFRAKSLVQGGGLSVSNTEHVEILAALGRGDGDAAHLAGWHHVDRAKRRMLAALDAAEDDQADKD</sequence>
<dbReference type="KEGG" id="cmag:CBW24_15380"/>
<dbReference type="GO" id="GO:0003677">
    <property type="term" value="F:DNA binding"/>
    <property type="evidence" value="ECO:0007669"/>
    <property type="project" value="UniProtKB-KW"/>
</dbReference>
<gene>
    <name evidence="5" type="ORF">CBW24_15380</name>
</gene>
<keyword evidence="5" id="KW-0614">Plasmid</keyword>
<dbReference type="InterPro" id="IPR011711">
    <property type="entry name" value="GntR_C"/>
</dbReference>
<accession>A0A291M463</accession>
<keyword evidence="6" id="KW-1185">Reference proteome</keyword>
<keyword evidence="1" id="KW-0805">Transcription regulation</keyword>
<dbReference type="SUPFAM" id="SSF46785">
    <property type="entry name" value="Winged helix' DNA-binding domain"/>
    <property type="match status" value="1"/>
</dbReference>
<evidence type="ECO:0000259" key="4">
    <source>
        <dbReference type="PROSITE" id="PS50949"/>
    </source>
</evidence>
<dbReference type="PANTHER" id="PTHR43537">
    <property type="entry name" value="TRANSCRIPTIONAL REGULATOR, GNTR FAMILY"/>
    <property type="match status" value="1"/>
</dbReference>
<dbReference type="PANTHER" id="PTHR43537:SF24">
    <property type="entry name" value="GLUCONATE OPERON TRANSCRIPTIONAL REPRESSOR"/>
    <property type="match status" value="1"/>
</dbReference>
<dbReference type="RefSeq" id="WP_088664136.1">
    <property type="nucleotide sequence ID" value="NZ_CP021405.1"/>
</dbReference>
<dbReference type="AlphaFoldDB" id="A0A291M463"/>
<feature type="domain" description="HTH gntR-type" evidence="4">
    <location>
        <begin position="14"/>
        <end position="81"/>
    </location>
</feature>
<dbReference type="InterPro" id="IPR000524">
    <property type="entry name" value="Tscrpt_reg_HTH_GntR"/>
</dbReference>
<dbReference type="Pfam" id="PF00392">
    <property type="entry name" value="GntR"/>
    <property type="match status" value="1"/>
</dbReference>
<reference evidence="5 6" key="1">
    <citation type="submission" date="2017-05" db="EMBL/GenBank/DDBJ databases">
        <title>Comparative genomic and metabolic analysis of manganese-oxidizing mechanisms in Celeribater manganoxidans DY25T: its adaption to the environment of polymetallic nodule.</title>
        <authorList>
            <person name="Wang X."/>
        </authorList>
    </citation>
    <scope>NUCLEOTIDE SEQUENCE [LARGE SCALE GENOMIC DNA]</scope>
    <source>
        <strain evidence="5 6">DY25</strain>
        <plasmid evidence="6">pdy25-a</plasmid>
    </source>
</reference>
<dbReference type="InterPro" id="IPR036390">
    <property type="entry name" value="WH_DNA-bd_sf"/>
</dbReference>
<dbReference type="SUPFAM" id="SSF48008">
    <property type="entry name" value="GntR ligand-binding domain-like"/>
    <property type="match status" value="1"/>
</dbReference>
<dbReference type="Proteomes" id="UP000219050">
    <property type="component" value="Plasmid pDY25-A"/>
</dbReference>
<dbReference type="CDD" id="cd07377">
    <property type="entry name" value="WHTH_GntR"/>
    <property type="match status" value="1"/>
</dbReference>
<dbReference type="EMBL" id="CP021405">
    <property type="protein sequence ID" value="ATI43535.1"/>
    <property type="molecule type" value="Genomic_DNA"/>
</dbReference>
<keyword evidence="3" id="KW-0804">Transcription</keyword>
<dbReference type="SMART" id="SM00345">
    <property type="entry name" value="HTH_GNTR"/>
    <property type="match status" value="1"/>
</dbReference>
<dbReference type="Gene3D" id="1.10.10.10">
    <property type="entry name" value="Winged helix-like DNA-binding domain superfamily/Winged helix DNA-binding domain"/>
    <property type="match status" value="1"/>
</dbReference>
<dbReference type="InterPro" id="IPR036388">
    <property type="entry name" value="WH-like_DNA-bd_sf"/>
</dbReference>
<dbReference type="InterPro" id="IPR008920">
    <property type="entry name" value="TF_FadR/GntR_C"/>
</dbReference>
<proteinExistence type="predicted"/>
<name>A0A291M463_9RHOB</name>
<dbReference type="PROSITE" id="PS50949">
    <property type="entry name" value="HTH_GNTR"/>
    <property type="match status" value="1"/>
</dbReference>
<dbReference type="OrthoDB" id="8638122at2"/>
<geneLocation type="plasmid" evidence="6">
    <name>pdy25-a</name>
</geneLocation>
<dbReference type="Gene3D" id="1.20.120.530">
    <property type="entry name" value="GntR ligand-binding domain-like"/>
    <property type="match status" value="1"/>
</dbReference>
<organism evidence="5 6">
    <name type="scientific">Pacificitalea manganoxidans</name>
    <dbReference type="NCBI Taxonomy" id="1411902"/>
    <lineage>
        <taxon>Bacteria</taxon>
        <taxon>Pseudomonadati</taxon>
        <taxon>Pseudomonadota</taxon>
        <taxon>Alphaproteobacteria</taxon>
        <taxon>Rhodobacterales</taxon>
        <taxon>Paracoccaceae</taxon>
        <taxon>Pacificitalea</taxon>
    </lineage>
</organism>
<dbReference type="GO" id="GO:0003700">
    <property type="term" value="F:DNA-binding transcription factor activity"/>
    <property type="evidence" value="ECO:0007669"/>
    <property type="project" value="InterPro"/>
</dbReference>
<evidence type="ECO:0000313" key="6">
    <source>
        <dbReference type="Proteomes" id="UP000219050"/>
    </source>
</evidence>
<dbReference type="SMART" id="SM00895">
    <property type="entry name" value="FCD"/>
    <property type="match status" value="1"/>
</dbReference>
<dbReference type="PRINTS" id="PR00035">
    <property type="entry name" value="HTHGNTR"/>
</dbReference>
<evidence type="ECO:0000256" key="2">
    <source>
        <dbReference type="ARBA" id="ARBA00023125"/>
    </source>
</evidence>
<evidence type="ECO:0000313" key="5">
    <source>
        <dbReference type="EMBL" id="ATI43535.1"/>
    </source>
</evidence>
<evidence type="ECO:0000256" key="3">
    <source>
        <dbReference type="ARBA" id="ARBA00023163"/>
    </source>
</evidence>
<protein>
    <submittedName>
        <fullName evidence="5">GntR family transcriptional regulator</fullName>
    </submittedName>
</protein>
<evidence type="ECO:0000256" key="1">
    <source>
        <dbReference type="ARBA" id="ARBA00023015"/>
    </source>
</evidence>
<dbReference type="Pfam" id="PF07729">
    <property type="entry name" value="FCD"/>
    <property type="match status" value="1"/>
</dbReference>
<keyword evidence="2" id="KW-0238">DNA-binding</keyword>